<dbReference type="InParanoid" id="G3AN47"/>
<evidence type="ECO:0000313" key="2">
    <source>
        <dbReference type="EMBL" id="EGW32461.1"/>
    </source>
</evidence>
<protein>
    <recommendedName>
        <fullName evidence="4">Mitochondrial group I intron splicing factor CCM1</fullName>
    </recommendedName>
</protein>
<proteinExistence type="predicted"/>
<dbReference type="GeneID" id="18875137"/>
<dbReference type="STRING" id="619300.G3AN47"/>
<organism evidence="3">
    <name type="scientific">Spathaspora passalidarum (strain NRRL Y-27907 / 11-Y1)</name>
    <dbReference type="NCBI Taxonomy" id="619300"/>
    <lineage>
        <taxon>Eukaryota</taxon>
        <taxon>Fungi</taxon>
        <taxon>Dikarya</taxon>
        <taxon>Ascomycota</taxon>
        <taxon>Saccharomycotina</taxon>
        <taxon>Pichiomycetes</taxon>
        <taxon>Debaryomycetaceae</taxon>
        <taxon>Spathaspora</taxon>
    </lineage>
</organism>
<dbReference type="Proteomes" id="UP000000709">
    <property type="component" value="Unassembled WGS sequence"/>
</dbReference>
<accession>G3AN47</accession>
<dbReference type="OrthoDB" id="185373at2759"/>
<evidence type="ECO:0008006" key="4">
    <source>
        <dbReference type="Google" id="ProtNLM"/>
    </source>
</evidence>
<dbReference type="KEGG" id="spaa:SPAPADRAFT_67073"/>
<keyword evidence="3" id="KW-1185">Reference proteome</keyword>
<gene>
    <name evidence="2" type="ORF">SPAPADRAFT_67073</name>
</gene>
<feature type="region of interest" description="Disordered" evidence="1">
    <location>
        <begin position="1315"/>
        <end position="1338"/>
    </location>
</feature>
<dbReference type="RefSeq" id="XP_007375737.1">
    <property type="nucleotide sequence ID" value="XM_007375675.1"/>
</dbReference>
<reference evidence="2 3" key="1">
    <citation type="journal article" date="2011" name="Proc. Natl. Acad. Sci. U.S.A.">
        <title>Comparative genomics of xylose-fermenting fungi for enhanced biofuel production.</title>
        <authorList>
            <person name="Wohlbach D.J."/>
            <person name="Kuo A."/>
            <person name="Sato T.K."/>
            <person name="Potts K.M."/>
            <person name="Salamov A.A."/>
            <person name="LaButti K.M."/>
            <person name="Sun H."/>
            <person name="Clum A."/>
            <person name="Pangilinan J.L."/>
            <person name="Lindquist E.A."/>
            <person name="Lucas S."/>
            <person name="Lapidus A."/>
            <person name="Jin M."/>
            <person name="Gunawan C."/>
            <person name="Balan V."/>
            <person name="Dale B.E."/>
            <person name="Jeffries T.W."/>
            <person name="Zinkel R."/>
            <person name="Barry K.W."/>
            <person name="Grigoriev I.V."/>
            <person name="Gasch A.P."/>
        </authorList>
    </citation>
    <scope>NUCLEOTIDE SEQUENCE [LARGE SCALE GENOMIC DNA]</scope>
    <source>
        <strain evidence="3">NRRL Y-27907 / 11-Y1</strain>
    </source>
</reference>
<dbReference type="eggNOG" id="KOG4197">
    <property type="taxonomic scope" value="Eukaryota"/>
</dbReference>
<evidence type="ECO:0000313" key="3">
    <source>
        <dbReference type="Proteomes" id="UP000000709"/>
    </source>
</evidence>
<dbReference type="HOGENOM" id="CLU_272246_0_0_1"/>
<dbReference type="OMA" id="IFITSIM"/>
<sequence length="1338" mass="157174">MGLLRNIQSLKLVLRNSTRNFSILPQFKVRFPNQTTYNPLVSHSNLISRGIQIQRCYNTTILKEANANSMPITDYLNHEYSKIRGLLSDNQQRTKYLTHLRAASSFTPEEIQEILQDYQRLVDVLHHECGWDFFREFWHAIFYNGTKSDPSISELRITILESRSALCKLLLRKADYKTYWECIEPLVEQYSSPTLLDSCIQLLQLQADSNGKIQINREEIEQFLEDEENSLELKKDYLIILASTVLKFVAEDMEQKLKYIDTFFELRNMFENNDWIFDPSIDQTYDKVLRIIGKPPSQVEFSTYATKLLEVIKGRYLDDMESITIITRIMGAMSESDPIICMKYFKFKLCLIDEQNLPSNTILSSDDLLYAMIANIHEPRRSYELYIRFPELQSPDHVTILLRISLASNNWFSLQERFAKYYGRQFVVFPTEADKISPAKYGAGELSNENMDHSSNVGITMKGYSNSWLPGGYRRIRKMERYSAANRITRTSLMCSAIIWGLIKRGSNSRALRTYDRYIKSVSFGKSDPSGSEKLLSMFLPLFMQPSDIQNLVTILAHYLRFEQRYNLYLVQPKDIKSCLEFVSKNFSLSSVKKIHELVQQYNKFSPEAYSGLIEAYTYLGQYEVADKTVYQAHKISRIPLSDPGIFVSQLRNHQAWLKRTNDESIVAYNKKMIALLLDLLIQPSIIEKLDDYRDFIPHLIKLNLEYGNEELATTIFESARKRFILTEDDYYPLLEYYVDQNRDCEKFEELLIMMREENITQTARTYSLAVRASRITGYPDVKVIRMLSVYGVTDSGLPYAVLNFKRDAYHICQAVIDFLAYRKIRDITVLNMVVTKMKREFNGTIPFEIRSIIHEFMKYHFKRQPDKLNQLNEIMYKDYRTLTYRFISEYPFEGKRIMVPTLQEQFGNILVSELRTSMKKREEMIGKDNPEKASKGIVGPDRARNVEYAIESAISEQVIGGSTNLNLIILKLLEAPNFEYLTNALDICEKHMIKGSWRFIKEYEAKKLCFKMCICHLGDEYSAEEIESKFKMFLDFYEIESIAQARQDLDTLDPKPKNFNNFMRSSSGRLFDLDDAPVYPYATMNSSQFVEYFHPEQFYKSFETWINPHTTRRLYEEVTRYCNTNAHMWDNFRERFPDTVNYIIKYNSLGTRLSDFRGNFKNITGLHYGGTLDKRIYTTIKEFKRLFEGRQFTIGVDTPPVPKSNIEKDQRMKLKEFKEEFNKINKRLNSIGQDYSQVKTFSDLNLLRFRSRLGRLIRQVDRLEHRIFKSLGLKQQGPYHKIDRSVKFYSRLYPSTQRSRAIEMTRARATTRKKGYYRNHHSVDIKKPTKPDSDETQ</sequence>
<feature type="non-terminal residue" evidence="2">
    <location>
        <position position="1"/>
    </location>
</feature>
<dbReference type="EMBL" id="GL996502">
    <property type="protein sequence ID" value="EGW32461.1"/>
    <property type="molecule type" value="Genomic_DNA"/>
</dbReference>
<name>G3AN47_SPAPN</name>
<feature type="compositionally biased region" description="Basic and acidic residues" evidence="1">
    <location>
        <begin position="1322"/>
        <end position="1338"/>
    </location>
</feature>
<evidence type="ECO:0000256" key="1">
    <source>
        <dbReference type="SAM" id="MobiDB-lite"/>
    </source>
</evidence>